<evidence type="ECO:0000313" key="2">
    <source>
        <dbReference type="Proteomes" id="UP000789342"/>
    </source>
</evidence>
<organism evidence="1 2">
    <name type="scientific">Acaulospora morrowiae</name>
    <dbReference type="NCBI Taxonomy" id="94023"/>
    <lineage>
        <taxon>Eukaryota</taxon>
        <taxon>Fungi</taxon>
        <taxon>Fungi incertae sedis</taxon>
        <taxon>Mucoromycota</taxon>
        <taxon>Glomeromycotina</taxon>
        <taxon>Glomeromycetes</taxon>
        <taxon>Diversisporales</taxon>
        <taxon>Acaulosporaceae</taxon>
        <taxon>Acaulospora</taxon>
    </lineage>
</organism>
<comment type="caution">
    <text evidence="1">The sequence shown here is derived from an EMBL/GenBank/DDBJ whole genome shotgun (WGS) entry which is preliminary data.</text>
</comment>
<reference evidence="1" key="1">
    <citation type="submission" date="2021-06" db="EMBL/GenBank/DDBJ databases">
        <authorList>
            <person name="Kallberg Y."/>
            <person name="Tangrot J."/>
            <person name="Rosling A."/>
        </authorList>
    </citation>
    <scope>NUCLEOTIDE SEQUENCE</scope>
    <source>
        <strain evidence="1">CL551</strain>
    </source>
</reference>
<dbReference type="EMBL" id="CAJVPV010009894">
    <property type="protein sequence ID" value="CAG8646022.1"/>
    <property type="molecule type" value="Genomic_DNA"/>
</dbReference>
<name>A0A9N9H469_9GLOM</name>
<dbReference type="InterPro" id="IPR013761">
    <property type="entry name" value="SAM/pointed_sf"/>
</dbReference>
<evidence type="ECO:0000313" key="1">
    <source>
        <dbReference type="EMBL" id="CAG8646022.1"/>
    </source>
</evidence>
<dbReference type="AlphaFoldDB" id="A0A9N9H469"/>
<dbReference type="OrthoDB" id="2341968at2759"/>
<dbReference type="Gene3D" id="1.10.150.50">
    <property type="entry name" value="Transcription Factor, Ets-1"/>
    <property type="match status" value="1"/>
</dbReference>
<gene>
    <name evidence="1" type="ORF">AMORRO_LOCUS9736</name>
</gene>
<sequence length="395" mass="44866">MRKEAEGLTISRSSGVRPSMCLSSRLCEKHVGVCGSFRPPTFPQNHSRKLMNTPCIKVMQAIRIHIQDDFSELEDAIKSRLGEPFDQIPLKICQIQHGSPNEKQMDPVKFISDIFTEEPKPEHFHITLLRQCIILPVTEIKILSFGLTPASTSTSVTAIGNDSLTLADEEDLGLSETALEILENEEVNGRAFLNITEEKLRSYGMKGGPASNIAVFAKECKEKKRRAFSTYRILKEMLARYGIDSNGTDTIPIFSLQTHEIQEEDKYFEHCVENILFRMKHYGSLVVDSLESMHNEYVSTILHTSLHIAEDLTRKEFTMRPEYEIIGEISQASEVPHTIEFNKKALDKESEEYQTLRSGVRKVLGVIVGLIKDRACSDKEPDRKRSKIEGYRSKK</sequence>
<dbReference type="Proteomes" id="UP000789342">
    <property type="component" value="Unassembled WGS sequence"/>
</dbReference>
<accession>A0A9N9H469</accession>
<proteinExistence type="predicted"/>
<keyword evidence="2" id="KW-1185">Reference proteome</keyword>
<protein>
    <submittedName>
        <fullName evidence="1">1258_t:CDS:1</fullName>
    </submittedName>
</protein>